<keyword evidence="1 2" id="KW-0597">Phosphoprotein</keyword>
<accession>A0ABW3WDA6</accession>
<dbReference type="PANTHER" id="PTHR44591">
    <property type="entry name" value="STRESS RESPONSE REGULATOR PROTEIN 1"/>
    <property type="match status" value="1"/>
</dbReference>
<dbReference type="EMBL" id="JBHTMC010000020">
    <property type="protein sequence ID" value="MFD1263972.1"/>
    <property type="molecule type" value="Genomic_DNA"/>
</dbReference>
<dbReference type="PANTHER" id="PTHR44591:SF3">
    <property type="entry name" value="RESPONSE REGULATORY DOMAIN-CONTAINING PROTEIN"/>
    <property type="match status" value="1"/>
</dbReference>
<feature type="domain" description="Response regulatory" evidence="3">
    <location>
        <begin position="13"/>
        <end position="130"/>
    </location>
</feature>
<dbReference type="Proteomes" id="UP001597158">
    <property type="component" value="Unassembled WGS sequence"/>
</dbReference>
<reference evidence="5" key="1">
    <citation type="journal article" date="2019" name="Int. J. Syst. Evol. Microbiol.">
        <title>The Global Catalogue of Microorganisms (GCM) 10K type strain sequencing project: providing services to taxonomists for standard genome sequencing and annotation.</title>
        <authorList>
            <consortium name="The Broad Institute Genomics Platform"/>
            <consortium name="The Broad Institute Genome Sequencing Center for Infectious Disease"/>
            <person name="Wu L."/>
            <person name="Ma J."/>
        </authorList>
    </citation>
    <scope>NUCLEOTIDE SEQUENCE [LARGE SCALE GENOMIC DNA]</scope>
    <source>
        <strain evidence="5">CCUG 48884</strain>
    </source>
</reference>
<dbReference type="PROSITE" id="PS50110">
    <property type="entry name" value="RESPONSE_REGULATORY"/>
    <property type="match status" value="1"/>
</dbReference>
<dbReference type="SUPFAM" id="SSF47226">
    <property type="entry name" value="Histidine-containing phosphotransfer domain, HPT domain"/>
    <property type="match status" value="1"/>
</dbReference>
<dbReference type="InterPro" id="IPR011006">
    <property type="entry name" value="CheY-like_superfamily"/>
</dbReference>
<evidence type="ECO:0000256" key="1">
    <source>
        <dbReference type="ARBA" id="ARBA00022553"/>
    </source>
</evidence>
<evidence type="ECO:0000313" key="5">
    <source>
        <dbReference type="Proteomes" id="UP001597158"/>
    </source>
</evidence>
<dbReference type="SUPFAM" id="SSF52172">
    <property type="entry name" value="CheY-like"/>
    <property type="match status" value="1"/>
</dbReference>
<comment type="caution">
    <text evidence="4">The sequence shown here is derived from an EMBL/GenBank/DDBJ whole genome shotgun (WGS) entry which is preliminary data.</text>
</comment>
<evidence type="ECO:0000259" key="3">
    <source>
        <dbReference type="PROSITE" id="PS50110"/>
    </source>
</evidence>
<dbReference type="CDD" id="cd00156">
    <property type="entry name" value="REC"/>
    <property type="match status" value="1"/>
</dbReference>
<dbReference type="RefSeq" id="WP_277832492.1">
    <property type="nucleotide sequence ID" value="NZ_JARQZE010000005.1"/>
</dbReference>
<sequence>MTMDTPAGQGPKRVVIFDDDPVCRALHRAVVEECVPGVVVVEADEGIRGMAAVMKHTPDLVLADLALPNIDGRRVVRELKAMPKVCHIPILVISSVRLGAIDVHPMQQGVFHVTKPVARDDLKSMIMQCLSVKRVVPGFEPSILRGEFYCVFDQQAMAFALGTDWRCQLEVLGLFVALADERLRVLDQVRLMRLPHFESRTEVHGMLGSARVVGANRLSYRLAALVRAIEEDDLMLIELYALEAKDALEAAVSAVRGHMDSISREASVEILDRIRARQDDPGKRIGEV</sequence>
<dbReference type="InterPro" id="IPR001789">
    <property type="entry name" value="Sig_transdc_resp-reg_receiver"/>
</dbReference>
<proteinExistence type="predicted"/>
<evidence type="ECO:0000256" key="2">
    <source>
        <dbReference type="PROSITE-ProRule" id="PRU00169"/>
    </source>
</evidence>
<dbReference type="InterPro" id="IPR050595">
    <property type="entry name" value="Bact_response_regulator"/>
</dbReference>
<dbReference type="SMART" id="SM00448">
    <property type="entry name" value="REC"/>
    <property type="match status" value="1"/>
</dbReference>
<dbReference type="Pfam" id="PF00072">
    <property type="entry name" value="Response_reg"/>
    <property type="match status" value="1"/>
</dbReference>
<organism evidence="4 5">
    <name type="scientific">Thauera mechernichensis</name>
    <dbReference type="NCBI Taxonomy" id="82788"/>
    <lineage>
        <taxon>Bacteria</taxon>
        <taxon>Pseudomonadati</taxon>
        <taxon>Pseudomonadota</taxon>
        <taxon>Betaproteobacteria</taxon>
        <taxon>Rhodocyclales</taxon>
        <taxon>Zoogloeaceae</taxon>
        <taxon>Thauera</taxon>
    </lineage>
</organism>
<feature type="modified residue" description="4-aspartylphosphate" evidence="2">
    <location>
        <position position="64"/>
    </location>
</feature>
<dbReference type="Gene3D" id="3.40.50.2300">
    <property type="match status" value="1"/>
</dbReference>
<protein>
    <submittedName>
        <fullName evidence="4">PleD family two-component system response regulator</fullName>
    </submittedName>
</protein>
<keyword evidence="5" id="KW-1185">Reference proteome</keyword>
<gene>
    <name evidence="4" type="ORF">ACFQ4M_10280</name>
</gene>
<dbReference type="Gene3D" id="1.20.120.160">
    <property type="entry name" value="HPT domain"/>
    <property type="match status" value="1"/>
</dbReference>
<evidence type="ECO:0000313" key="4">
    <source>
        <dbReference type="EMBL" id="MFD1263972.1"/>
    </source>
</evidence>
<name>A0ABW3WDA6_9RHOO</name>
<dbReference type="InterPro" id="IPR036641">
    <property type="entry name" value="HPT_dom_sf"/>
</dbReference>